<proteinExistence type="predicted"/>
<name>A0ACC0AU22_CATRO</name>
<comment type="caution">
    <text evidence="1">The sequence shown here is derived from an EMBL/GenBank/DDBJ whole genome shotgun (WGS) entry which is preliminary data.</text>
</comment>
<protein>
    <submittedName>
        <fullName evidence="1">Uncharacterized protein</fullName>
    </submittedName>
</protein>
<keyword evidence="2" id="KW-1185">Reference proteome</keyword>
<organism evidence="1 2">
    <name type="scientific">Catharanthus roseus</name>
    <name type="common">Madagascar periwinkle</name>
    <name type="synonym">Vinca rosea</name>
    <dbReference type="NCBI Taxonomy" id="4058"/>
    <lineage>
        <taxon>Eukaryota</taxon>
        <taxon>Viridiplantae</taxon>
        <taxon>Streptophyta</taxon>
        <taxon>Embryophyta</taxon>
        <taxon>Tracheophyta</taxon>
        <taxon>Spermatophyta</taxon>
        <taxon>Magnoliopsida</taxon>
        <taxon>eudicotyledons</taxon>
        <taxon>Gunneridae</taxon>
        <taxon>Pentapetalae</taxon>
        <taxon>asterids</taxon>
        <taxon>lamiids</taxon>
        <taxon>Gentianales</taxon>
        <taxon>Apocynaceae</taxon>
        <taxon>Rauvolfioideae</taxon>
        <taxon>Vinceae</taxon>
        <taxon>Catharanthinae</taxon>
        <taxon>Catharanthus</taxon>
    </lineage>
</organism>
<gene>
    <name evidence="1" type="ORF">M9H77_23093</name>
</gene>
<dbReference type="EMBL" id="CM044705">
    <property type="protein sequence ID" value="KAI5663770.1"/>
    <property type="molecule type" value="Genomic_DNA"/>
</dbReference>
<sequence length="193" mass="22438">MKGLSCYAWGFGGVSGMASLFSDEMIYGFQDLICSNYSLSTGLKLQTSESLFVMRIFQMIRFGITPPLEFSMYLLIIGWSRGQEDMWRSKFGYHVRGFPYLYIPFQVWNNLFLNKSRVGENGLAKVATIWWLIWKARNVTVFYHIPVDLHKLIDATSYLQQGFLFANSIQAQDLRRFPPHPPPIVLWQPLYLD</sequence>
<evidence type="ECO:0000313" key="1">
    <source>
        <dbReference type="EMBL" id="KAI5663770.1"/>
    </source>
</evidence>
<reference evidence="2" key="1">
    <citation type="journal article" date="2023" name="Nat. Plants">
        <title>Single-cell RNA sequencing provides a high-resolution roadmap for understanding the multicellular compartmentation of specialized metabolism.</title>
        <authorList>
            <person name="Sun S."/>
            <person name="Shen X."/>
            <person name="Li Y."/>
            <person name="Li Y."/>
            <person name="Wang S."/>
            <person name="Li R."/>
            <person name="Zhang H."/>
            <person name="Shen G."/>
            <person name="Guo B."/>
            <person name="Wei J."/>
            <person name="Xu J."/>
            <person name="St-Pierre B."/>
            <person name="Chen S."/>
            <person name="Sun C."/>
        </authorList>
    </citation>
    <scope>NUCLEOTIDE SEQUENCE [LARGE SCALE GENOMIC DNA]</scope>
</reference>
<dbReference type="Proteomes" id="UP001060085">
    <property type="component" value="Linkage Group LG05"/>
</dbReference>
<accession>A0ACC0AU22</accession>
<evidence type="ECO:0000313" key="2">
    <source>
        <dbReference type="Proteomes" id="UP001060085"/>
    </source>
</evidence>